<dbReference type="Proteomes" id="UP000655208">
    <property type="component" value="Unassembled WGS sequence"/>
</dbReference>
<reference evidence="2" key="2">
    <citation type="submission" date="2020-09" db="EMBL/GenBank/DDBJ databases">
        <authorList>
            <person name="Sun Q."/>
            <person name="Zhou Y."/>
        </authorList>
    </citation>
    <scope>NUCLEOTIDE SEQUENCE</scope>
    <source>
        <strain evidence="2">CGMCC 4.7308</strain>
    </source>
</reference>
<dbReference type="SUPFAM" id="SSF53335">
    <property type="entry name" value="S-adenosyl-L-methionine-dependent methyltransferases"/>
    <property type="match status" value="1"/>
</dbReference>
<name>A0A917T4T8_9ACTN</name>
<dbReference type="PANTHER" id="PTHR42912:SF95">
    <property type="entry name" value="METHYLTRANSFERASE TYPE 11 DOMAIN-CONTAINING PROTEIN"/>
    <property type="match status" value="1"/>
</dbReference>
<keyword evidence="2" id="KW-0808">Transferase</keyword>
<dbReference type="PANTHER" id="PTHR42912">
    <property type="entry name" value="METHYLTRANSFERASE"/>
    <property type="match status" value="1"/>
</dbReference>
<dbReference type="EMBL" id="BMNA01000008">
    <property type="protein sequence ID" value="GGM11187.1"/>
    <property type="molecule type" value="Genomic_DNA"/>
</dbReference>
<dbReference type="RefSeq" id="WP_188943552.1">
    <property type="nucleotide sequence ID" value="NZ_BMNA01000008.1"/>
</dbReference>
<comment type="caution">
    <text evidence="2">The sequence shown here is derived from an EMBL/GenBank/DDBJ whole genome shotgun (WGS) entry which is preliminary data.</text>
</comment>
<protein>
    <submittedName>
        <fullName evidence="2">Methyltransferase</fullName>
    </submittedName>
</protein>
<keyword evidence="3" id="KW-1185">Reference proteome</keyword>
<dbReference type="GO" id="GO:0032259">
    <property type="term" value="P:methylation"/>
    <property type="evidence" value="ECO:0007669"/>
    <property type="project" value="UniProtKB-KW"/>
</dbReference>
<dbReference type="CDD" id="cd02440">
    <property type="entry name" value="AdoMet_MTases"/>
    <property type="match status" value="1"/>
</dbReference>
<evidence type="ECO:0000313" key="2">
    <source>
        <dbReference type="EMBL" id="GGM11187.1"/>
    </source>
</evidence>
<dbReference type="InterPro" id="IPR050508">
    <property type="entry name" value="Methyltransf_Superfamily"/>
</dbReference>
<dbReference type="Pfam" id="PF08241">
    <property type="entry name" value="Methyltransf_11"/>
    <property type="match status" value="1"/>
</dbReference>
<dbReference type="GO" id="GO:0008757">
    <property type="term" value="F:S-adenosylmethionine-dependent methyltransferase activity"/>
    <property type="evidence" value="ECO:0007669"/>
    <property type="project" value="InterPro"/>
</dbReference>
<dbReference type="InterPro" id="IPR013216">
    <property type="entry name" value="Methyltransf_11"/>
</dbReference>
<dbReference type="Gene3D" id="3.40.50.150">
    <property type="entry name" value="Vaccinia Virus protein VP39"/>
    <property type="match status" value="1"/>
</dbReference>
<keyword evidence="2" id="KW-0489">Methyltransferase</keyword>
<dbReference type="InterPro" id="IPR029063">
    <property type="entry name" value="SAM-dependent_MTases_sf"/>
</dbReference>
<accession>A0A917T4T8</accession>
<gene>
    <name evidence="2" type="ORF">GCM10011594_33940</name>
</gene>
<sequence length="252" mass="27303">MTDARHHVHATSFGAAAQEYERGRPGYPEQAVRWVLPEAPRRVLDLGAGTGKLTRTLVDVSAAGPAFDVVAVDPLPGMREGFAAALPDVRILAGSGEAIPLPDDSVDAVLAGQAWHWVDPERAVPEVARILRPGGRLGLLWNVRDETSDWVAALGGILQDVGGHVTDDGGDPPVGPPFGSPELLEVPWVQRLDRAGVLDLVRSRSYFIVAREAEQRRVLAEVERLLDSHPDLAGRDTVDLPYVTQSWRYPLS</sequence>
<reference evidence="2" key="1">
    <citation type="journal article" date="2014" name="Int. J. Syst. Evol. Microbiol.">
        <title>Complete genome sequence of Corynebacterium casei LMG S-19264T (=DSM 44701T), isolated from a smear-ripened cheese.</title>
        <authorList>
            <consortium name="US DOE Joint Genome Institute (JGI-PGF)"/>
            <person name="Walter F."/>
            <person name="Albersmeier A."/>
            <person name="Kalinowski J."/>
            <person name="Ruckert C."/>
        </authorList>
    </citation>
    <scope>NUCLEOTIDE SEQUENCE</scope>
    <source>
        <strain evidence="2">CGMCC 4.7308</strain>
    </source>
</reference>
<organism evidence="2 3">
    <name type="scientific">Nakamurella endophytica</name>
    <dbReference type="NCBI Taxonomy" id="1748367"/>
    <lineage>
        <taxon>Bacteria</taxon>
        <taxon>Bacillati</taxon>
        <taxon>Actinomycetota</taxon>
        <taxon>Actinomycetes</taxon>
        <taxon>Nakamurellales</taxon>
        <taxon>Nakamurellaceae</taxon>
        <taxon>Nakamurella</taxon>
    </lineage>
</organism>
<dbReference type="AlphaFoldDB" id="A0A917T4T8"/>
<evidence type="ECO:0000313" key="3">
    <source>
        <dbReference type="Proteomes" id="UP000655208"/>
    </source>
</evidence>
<proteinExistence type="predicted"/>
<evidence type="ECO:0000259" key="1">
    <source>
        <dbReference type="Pfam" id="PF08241"/>
    </source>
</evidence>
<feature type="domain" description="Methyltransferase type 11" evidence="1">
    <location>
        <begin position="44"/>
        <end position="137"/>
    </location>
</feature>